<evidence type="ECO:0000313" key="2">
    <source>
        <dbReference type="WBParaSite" id="SMUV_0000230401-mRNA-1"/>
    </source>
</evidence>
<reference evidence="2" key="1">
    <citation type="submission" date="2016-04" db="UniProtKB">
        <authorList>
            <consortium name="WormBaseParasite"/>
        </authorList>
    </citation>
    <scope>IDENTIFICATION</scope>
</reference>
<dbReference type="AlphaFoldDB" id="A0A158R437"/>
<keyword evidence="1" id="KW-1185">Reference proteome</keyword>
<sequence>MISYTGSPNREILFTEPHKVCVPETNNNILSCKRPSAGVITGIKQSQIQRRRTTVLSGSSRNGWLLSLMLRIPYLTHFYSLTNFKTIQKFKHKLPPTSIVKLDFGSFANGNYPYLKAETRTFSELRNRNNVEGFSGNSSATQSNIMPFDEITYHADYSNTSIGSSTLGRKAKQSFIPLGTFYGDSKKFSTLDLSATGAEPAIPYGEYATISNRQKQMRPSVVTTISFMGKHATS</sequence>
<accession>A0A158R437</accession>
<organism evidence="1 2">
    <name type="scientific">Syphacia muris</name>
    <dbReference type="NCBI Taxonomy" id="451379"/>
    <lineage>
        <taxon>Eukaryota</taxon>
        <taxon>Metazoa</taxon>
        <taxon>Ecdysozoa</taxon>
        <taxon>Nematoda</taxon>
        <taxon>Chromadorea</taxon>
        <taxon>Rhabditida</taxon>
        <taxon>Spirurina</taxon>
        <taxon>Oxyuridomorpha</taxon>
        <taxon>Oxyuroidea</taxon>
        <taxon>Oxyuridae</taxon>
        <taxon>Syphacia</taxon>
    </lineage>
</organism>
<protein>
    <submittedName>
        <fullName evidence="2">Uncharacterized protein</fullName>
    </submittedName>
</protein>
<proteinExistence type="predicted"/>
<evidence type="ECO:0000313" key="1">
    <source>
        <dbReference type="Proteomes" id="UP000046393"/>
    </source>
</evidence>
<dbReference type="Proteomes" id="UP000046393">
    <property type="component" value="Unplaced"/>
</dbReference>
<name>A0A158R437_9BILA</name>
<dbReference type="WBParaSite" id="SMUV_0000230401-mRNA-1">
    <property type="protein sequence ID" value="SMUV_0000230401-mRNA-1"/>
    <property type="gene ID" value="SMUV_0000230401"/>
</dbReference>